<reference evidence="2 3" key="1">
    <citation type="submission" date="2021-01" db="EMBL/GenBank/DDBJ databases">
        <title>Whole genome shotgun sequence of Actinoplanes couchii NBRC 106145.</title>
        <authorList>
            <person name="Komaki H."/>
            <person name="Tamura T."/>
        </authorList>
    </citation>
    <scope>NUCLEOTIDE SEQUENCE [LARGE SCALE GENOMIC DNA]</scope>
    <source>
        <strain evidence="2 3">NBRC 106145</strain>
    </source>
</reference>
<dbReference type="Proteomes" id="UP000612282">
    <property type="component" value="Unassembled WGS sequence"/>
</dbReference>
<protein>
    <recommendedName>
        <fullName evidence="4">Transcriptional regulator</fullName>
    </recommendedName>
</protein>
<evidence type="ECO:0000313" key="2">
    <source>
        <dbReference type="EMBL" id="GID61799.1"/>
    </source>
</evidence>
<accession>A0ABQ3XTF1</accession>
<proteinExistence type="predicted"/>
<keyword evidence="1" id="KW-0732">Signal</keyword>
<dbReference type="RefSeq" id="WP_203810121.1">
    <property type="nucleotide sequence ID" value="NZ_BAAAQE010000100.1"/>
</dbReference>
<organism evidence="2 3">
    <name type="scientific">Actinoplanes couchii</name>
    <dbReference type="NCBI Taxonomy" id="403638"/>
    <lineage>
        <taxon>Bacteria</taxon>
        <taxon>Bacillati</taxon>
        <taxon>Actinomycetota</taxon>
        <taxon>Actinomycetes</taxon>
        <taxon>Micromonosporales</taxon>
        <taxon>Micromonosporaceae</taxon>
        <taxon>Actinoplanes</taxon>
    </lineage>
</organism>
<evidence type="ECO:0008006" key="4">
    <source>
        <dbReference type="Google" id="ProtNLM"/>
    </source>
</evidence>
<feature type="signal peptide" evidence="1">
    <location>
        <begin position="1"/>
        <end position="25"/>
    </location>
</feature>
<gene>
    <name evidence="2" type="ORF">Aco03nite_102030</name>
</gene>
<sequence>MRRRTLLTSVGAAALTTLASTSASAVPVPSGPRFERLLLAPTTPAVPLTLQQAGIEVAAVSRAYSNARFAAVAANLPSLLSRLHATVTATTGHARDTATALLSRAYQVASNAATKHGDDAIALTMADRGRTHATTSGDHLVLTAATHILAITMRRDGHHAAALDLLTGTAQELHISGSDPMILAAYGNLLCTAAYTAAQTGNASDADTYLQEVVTTAARIDGHRTLASELPFGATAAVMYQISVHTALGNTGTALKHAASINPAAIPTQERLGRYLVDTARAWSRHGNADKAANAVLAAYRHSPEEVDRTSVRELVATLLYSPTPTPAALRRLASNIGVH</sequence>
<evidence type="ECO:0000256" key="1">
    <source>
        <dbReference type="SAM" id="SignalP"/>
    </source>
</evidence>
<dbReference type="EMBL" id="BOMG01000139">
    <property type="protein sequence ID" value="GID61799.1"/>
    <property type="molecule type" value="Genomic_DNA"/>
</dbReference>
<name>A0ABQ3XTF1_9ACTN</name>
<comment type="caution">
    <text evidence="2">The sequence shown here is derived from an EMBL/GenBank/DDBJ whole genome shotgun (WGS) entry which is preliminary data.</text>
</comment>
<evidence type="ECO:0000313" key="3">
    <source>
        <dbReference type="Proteomes" id="UP000612282"/>
    </source>
</evidence>
<keyword evidence="3" id="KW-1185">Reference proteome</keyword>
<feature type="chain" id="PRO_5045513253" description="Transcriptional regulator" evidence="1">
    <location>
        <begin position="26"/>
        <end position="340"/>
    </location>
</feature>